<keyword evidence="3" id="KW-0813">Transport</keyword>
<gene>
    <name evidence="8" type="ORF">FNL38_104137</name>
</gene>
<proteinExistence type="inferred from homology"/>
<keyword evidence="6 8" id="KW-0067">ATP-binding</keyword>
<evidence type="ECO:0000256" key="6">
    <source>
        <dbReference type="ARBA" id="ARBA00022840"/>
    </source>
</evidence>
<dbReference type="GO" id="GO:0016887">
    <property type="term" value="F:ATP hydrolysis activity"/>
    <property type="evidence" value="ECO:0007669"/>
    <property type="project" value="InterPro"/>
</dbReference>
<sequence length="365" mass="38942">MTTSVTNGVPLLQADNIRTVFATPRGKLRAVDGVSIHVSEGETLGIVGESGSGKSVLGRTIMGLLEKGPALDITGTVTFAGRDMSTMKKSEMKHFWGPEIAMVFQDPMTSLNPFKRIGTHITESLKFHLGLKKDAARDRAAELLSMVGIPEPKRRLDQYPHELSGGMRQRVVIAMALACEPKLLIADEPTTALDVTVQKQILDLLASLNDKLNMAVILISHDLGVVSGRSDRVAVMYAGSVVETSATEELFSRPRHPYTEALMAAIPRLESPTHTVLQTIPGGLPDMTKPMTGCRFAARCKYAQDDCLTGDPALALGGPGDNTSDGHSFACHFPVDTPEGTAALVANEKAGKTAAGLSLAVKEMV</sequence>
<evidence type="ECO:0000256" key="2">
    <source>
        <dbReference type="ARBA" id="ARBA00005417"/>
    </source>
</evidence>
<dbReference type="GO" id="GO:0015833">
    <property type="term" value="P:peptide transport"/>
    <property type="evidence" value="ECO:0007669"/>
    <property type="project" value="InterPro"/>
</dbReference>
<dbReference type="SUPFAM" id="SSF52540">
    <property type="entry name" value="P-loop containing nucleoside triphosphate hydrolases"/>
    <property type="match status" value="1"/>
</dbReference>
<dbReference type="PROSITE" id="PS00211">
    <property type="entry name" value="ABC_TRANSPORTER_1"/>
    <property type="match status" value="1"/>
</dbReference>
<organism evidence="8">
    <name type="scientific">Nocardia globerula</name>
    <dbReference type="NCBI Taxonomy" id="1818"/>
    <lineage>
        <taxon>Bacteria</taxon>
        <taxon>Bacillati</taxon>
        <taxon>Actinomycetota</taxon>
        <taxon>Actinomycetes</taxon>
        <taxon>Mycobacteriales</taxon>
        <taxon>Nocardiaceae</taxon>
        <taxon>Nocardia</taxon>
    </lineage>
</organism>
<dbReference type="GO" id="GO:0005886">
    <property type="term" value="C:plasma membrane"/>
    <property type="evidence" value="ECO:0007669"/>
    <property type="project" value="UniProtKB-SubCell"/>
</dbReference>
<dbReference type="GO" id="GO:0005524">
    <property type="term" value="F:ATP binding"/>
    <property type="evidence" value="ECO:0007669"/>
    <property type="project" value="UniProtKB-KW"/>
</dbReference>
<evidence type="ECO:0000256" key="3">
    <source>
        <dbReference type="ARBA" id="ARBA00022448"/>
    </source>
</evidence>
<dbReference type="Pfam" id="PF00005">
    <property type="entry name" value="ABC_tran"/>
    <property type="match status" value="1"/>
</dbReference>
<dbReference type="Gene3D" id="3.40.50.300">
    <property type="entry name" value="P-loop containing nucleotide triphosphate hydrolases"/>
    <property type="match status" value="1"/>
</dbReference>
<name>A0A652YNR9_NOCGL</name>
<protein>
    <submittedName>
        <fullName evidence="8">Peptide/nickel transport system ATP-binding protein</fullName>
    </submittedName>
</protein>
<keyword evidence="7" id="KW-0472">Membrane</keyword>
<dbReference type="NCBIfam" id="TIGR01727">
    <property type="entry name" value="oligo_HPY"/>
    <property type="match status" value="1"/>
</dbReference>
<dbReference type="InterPro" id="IPR027417">
    <property type="entry name" value="P-loop_NTPase"/>
</dbReference>
<dbReference type="InterPro" id="IPR013563">
    <property type="entry name" value="Oligopep_ABC_C"/>
</dbReference>
<evidence type="ECO:0000256" key="4">
    <source>
        <dbReference type="ARBA" id="ARBA00022475"/>
    </source>
</evidence>
<keyword evidence="5" id="KW-0547">Nucleotide-binding</keyword>
<dbReference type="FunFam" id="3.40.50.300:FF:000016">
    <property type="entry name" value="Oligopeptide ABC transporter ATP-binding component"/>
    <property type="match status" value="1"/>
</dbReference>
<evidence type="ECO:0000256" key="1">
    <source>
        <dbReference type="ARBA" id="ARBA00004202"/>
    </source>
</evidence>
<dbReference type="Pfam" id="PF08352">
    <property type="entry name" value="oligo_HPY"/>
    <property type="match status" value="1"/>
</dbReference>
<accession>A0A652YNR9</accession>
<keyword evidence="4" id="KW-1003">Cell membrane</keyword>
<comment type="similarity">
    <text evidence="2">Belongs to the ABC transporter superfamily.</text>
</comment>
<comment type="subcellular location">
    <subcellularLocation>
        <location evidence="1">Cell membrane</location>
        <topology evidence="1">Peripheral membrane protein</topology>
    </subcellularLocation>
</comment>
<dbReference type="InterPro" id="IPR050388">
    <property type="entry name" value="ABC_Ni/Peptide_Import"/>
</dbReference>
<dbReference type="InterPro" id="IPR017871">
    <property type="entry name" value="ABC_transporter-like_CS"/>
</dbReference>
<dbReference type="EMBL" id="VNIQ01000004">
    <property type="protein sequence ID" value="TYQ03769.1"/>
    <property type="molecule type" value="Genomic_DNA"/>
</dbReference>
<reference evidence="8" key="1">
    <citation type="submission" date="2019-07" db="EMBL/GenBank/DDBJ databases">
        <title>Genomic Encyclopedia of Type Strains, Phase IV (KMG-IV): sequencing the most valuable type-strain genomes for metagenomic binning, comparative biology and taxonomic classification.</title>
        <authorList>
            <person name="Goeker M."/>
        </authorList>
    </citation>
    <scope>NUCLEOTIDE SEQUENCE</scope>
    <source>
        <strain evidence="8">DSM 44596</strain>
    </source>
</reference>
<dbReference type="SMART" id="SM00382">
    <property type="entry name" value="AAA"/>
    <property type="match status" value="1"/>
</dbReference>
<evidence type="ECO:0000256" key="7">
    <source>
        <dbReference type="ARBA" id="ARBA00023136"/>
    </source>
</evidence>
<evidence type="ECO:0000256" key="5">
    <source>
        <dbReference type="ARBA" id="ARBA00022741"/>
    </source>
</evidence>
<dbReference type="PANTHER" id="PTHR43297">
    <property type="entry name" value="OLIGOPEPTIDE TRANSPORT ATP-BINDING PROTEIN APPD"/>
    <property type="match status" value="1"/>
</dbReference>
<dbReference type="PANTHER" id="PTHR43297:SF2">
    <property type="entry name" value="DIPEPTIDE TRANSPORT ATP-BINDING PROTEIN DPPD"/>
    <property type="match status" value="1"/>
</dbReference>
<evidence type="ECO:0000313" key="8">
    <source>
        <dbReference type="EMBL" id="TYQ03769.1"/>
    </source>
</evidence>
<dbReference type="AlphaFoldDB" id="A0A652YNR9"/>
<dbReference type="InterPro" id="IPR003439">
    <property type="entry name" value="ABC_transporter-like_ATP-bd"/>
</dbReference>
<dbReference type="CDD" id="cd03257">
    <property type="entry name" value="ABC_NikE_OppD_transporters"/>
    <property type="match status" value="1"/>
</dbReference>
<dbReference type="PROSITE" id="PS50893">
    <property type="entry name" value="ABC_TRANSPORTER_2"/>
    <property type="match status" value="1"/>
</dbReference>
<comment type="caution">
    <text evidence="8">The sequence shown here is derived from an EMBL/GenBank/DDBJ whole genome shotgun (WGS) entry which is preliminary data.</text>
</comment>
<dbReference type="InterPro" id="IPR003593">
    <property type="entry name" value="AAA+_ATPase"/>
</dbReference>